<organism evidence="1">
    <name type="scientific">hydrothermal vent metagenome</name>
    <dbReference type="NCBI Taxonomy" id="652676"/>
    <lineage>
        <taxon>unclassified sequences</taxon>
        <taxon>metagenomes</taxon>
        <taxon>ecological metagenomes</taxon>
    </lineage>
</organism>
<dbReference type="InterPro" id="IPR010388">
    <property type="entry name" value="Anaerobic_Co-chelatase"/>
</dbReference>
<dbReference type="SUPFAM" id="SSF53800">
    <property type="entry name" value="Chelatase"/>
    <property type="match status" value="1"/>
</dbReference>
<dbReference type="GO" id="GO:0019251">
    <property type="term" value="P:anaerobic cobalamin biosynthetic process"/>
    <property type="evidence" value="ECO:0007669"/>
    <property type="project" value="InterPro"/>
</dbReference>
<proteinExistence type="predicted"/>
<protein>
    <submittedName>
        <fullName evidence="1">Sirohydrochlorin cobaltochelatase CbiK</fullName>
        <ecNumber evidence="1">4.99.1.3</ecNumber>
    </submittedName>
</protein>
<evidence type="ECO:0000313" key="1">
    <source>
        <dbReference type="EMBL" id="SFV69742.1"/>
    </source>
</evidence>
<accession>A0A1W1CVN8</accession>
<gene>
    <name evidence="1" type="ORF">MNB_SM-4-703</name>
</gene>
<dbReference type="AlphaFoldDB" id="A0A1W1CVN8"/>
<dbReference type="GO" id="GO:0016852">
    <property type="term" value="F:sirohydrochlorin cobaltochelatase activity"/>
    <property type="evidence" value="ECO:0007669"/>
    <property type="project" value="UniProtKB-EC"/>
</dbReference>
<name>A0A1W1CVN8_9ZZZZ</name>
<sequence length="278" mass="31765">MKRYRHYNKETAIILSCFGSVIEQDKYFDFEEYVKESFPGTPVFTAFSSKMVIKGLAKEGKVFKNLPQVMADVDMEGYKRYIVVSVNIFPTDEHEVLIRMVKGFREFSLANIRYTNALLTKTKETSNYLNSLDSKIRENTPESINLYIIHGVPVLNLPGLESVRYTAKFLELINERNLTCSLEGEFPFFAIKDAIKRQVLQITQGSMDIKVNIIPVLLVSGNHYDKDMREIADEVAEYANADIVVPVNTDAKFNFLGQAEVREIFKDSIAVEIKKLGM</sequence>
<keyword evidence="1" id="KW-0456">Lyase</keyword>
<dbReference type="EC" id="4.99.1.3" evidence="1"/>
<dbReference type="Pfam" id="PF06180">
    <property type="entry name" value="CbiK"/>
    <property type="match status" value="1"/>
</dbReference>
<dbReference type="Gene3D" id="3.40.50.1400">
    <property type="match status" value="2"/>
</dbReference>
<dbReference type="EMBL" id="FPHF01000115">
    <property type="protein sequence ID" value="SFV69742.1"/>
    <property type="molecule type" value="Genomic_DNA"/>
</dbReference>
<reference evidence="1" key="1">
    <citation type="submission" date="2016-10" db="EMBL/GenBank/DDBJ databases">
        <authorList>
            <person name="de Groot N.N."/>
        </authorList>
    </citation>
    <scope>NUCLEOTIDE SEQUENCE</scope>
</reference>